<dbReference type="AlphaFoldDB" id="A0A1I8ABF5"/>
<organism evidence="1 2">
    <name type="scientific">Steinernema glaseri</name>
    <dbReference type="NCBI Taxonomy" id="37863"/>
    <lineage>
        <taxon>Eukaryota</taxon>
        <taxon>Metazoa</taxon>
        <taxon>Ecdysozoa</taxon>
        <taxon>Nematoda</taxon>
        <taxon>Chromadorea</taxon>
        <taxon>Rhabditida</taxon>
        <taxon>Tylenchina</taxon>
        <taxon>Panagrolaimomorpha</taxon>
        <taxon>Strongyloidoidea</taxon>
        <taxon>Steinernematidae</taxon>
        <taxon>Steinernema</taxon>
    </lineage>
</organism>
<name>A0A1I8ABF5_9BILA</name>
<evidence type="ECO:0000313" key="1">
    <source>
        <dbReference type="Proteomes" id="UP000095287"/>
    </source>
</evidence>
<protein>
    <submittedName>
        <fullName evidence="2">Transposase</fullName>
    </submittedName>
</protein>
<accession>A0A1I8ABF5</accession>
<keyword evidence="1" id="KW-1185">Reference proteome</keyword>
<evidence type="ECO:0000313" key="2">
    <source>
        <dbReference type="WBParaSite" id="L893_g402.t1"/>
    </source>
</evidence>
<reference evidence="2" key="1">
    <citation type="submission" date="2016-11" db="UniProtKB">
        <authorList>
            <consortium name="WormBaseParasite"/>
        </authorList>
    </citation>
    <scope>IDENTIFICATION</scope>
</reference>
<dbReference type="Proteomes" id="UP000095287">
    <property type="component" value="Unplaced"/>
</dbReference>
<dbReference type="WBParaSite" id="L893_g402.t1">
    <property type="protein sequence ID" value="L893_g402.t1"/>
    <property type="gene ID" value="L893_g402"/>
</dbReference>
<proteinExistence type="predicted"/>
<sequence length="113" mass="13143">MVLWLGEKLFSVVLSREVIWLTLYIDHRCSKVMLKGDAYPVQVYLAKSDAYLAPVGKHRFEDGKVGKFKNGLLALVRATRPPWHLSRPLRPTIKKLIYKRPPRRPADTHLFDF</sequence>